<keyword evidence="3 7" id="KW-0808">Transferase</keyword>
<reference evidence="9" key="1">
    <citation type="submission" date="2021-08" db="EMBL/GenBank/DDBJ databases">
        <title>Genome of a novel bacterium of the phylum Verrucomicrobia, Oleiharenicola sp. KSB-15.</title>
        <authorList>
            <person name="Chung J.-H."/>
            <person name="Ahn J.-H."/>
            <person name="Yoon Y."/>
            <person name="Kim D.-Y."/>
            <person name="An S.-H."/>
            <person name="Park I."/>
            <person name="Yeon J."/>
        </authorList>
    </citation>
    <scope>NUCLEOTIDE SEQUENCE</scope>
    <source>
        <strain evidence="9">KSB-15</strain>
    </source>
</reference>
<comment type="subunit">
    <text evidence="7">Homotrimer.</text>
</comment>
<proteinExistence type="inferred from homology"/>
<keyword evidence="10" id="KW-1185">Reference proteome</keyword>
<dbReference type="HAMAP" id="MF_00523">
    <property type="entry name" value="LpxD"/>
    <property type="match status" value="1"/>
</dbReference>
<dbReference type="Pfam" id="PF04613">
    <property type="entry name" value="LpxD"/>
    <property type="match status" value="1"/>
</dbReference>
<keyword evidence="4 7" id="KW-0677">Repeat</keyword>
<dbReference type="Gene3D" id="3.40.1390.10">
    <property type="entry name" value="MurE/MurF, N-terminal domain"/>
    <property type="match status" value="1"/>
</dbReference>
<keyword evidence="2 7" id="KW-0441">Lipid A biosynthesis</keyword>
<dbReference type="GO" id="GO:0016020">
    <property type="term" value="C:membrane"/>
    <property type="evidence" value="ECO:0007669"/>
    <property type="project" value="GOC"/>
</dbReference>
<dbReference type="GO" id="GO:0009245">
    <property type="term" value="P:lipid A biosynthetic process"/>
    <property type="evidence" value="ECO:0007669"/>
    <property type="project" value="UniProtKB-UniRule"/>
</dbReference>
<dbReference type="UniPathway" id="UPA00973"/>
<evidence type="ECO:0000256" key="4">
    <source>
        <dbReference type="ARBA" id="ARBA00022737"/>
    </source>
</evidence>
<dbReference type="NCBIfam" id="NF002060">
    <property type="entry name" value="PRK00892.1"/>
    <property type="match status" value="1"/>
</dbReference>
<gene>
    <name evidence="7 9" type="primary">lpxD</name>
    <name evidence="9" type="ORF">K0B96_13725</name>
</gene>
<dbReference type="NCBIfam" id="TIGR01853">
    <property type="entry name" value="lipid_A_lpxD"/>
    <property type="match status" value="1"/>
</dbReference>
<dbReference type="Proteomes" id="UP000825051">
    <property type="component" value="Chromosome"/>
</dbReference>
<dbReference type="Pfam" id="PF00132">
    <property type="entry name" value="Hexapep"/>
    <property type="match status" value="2"/>
</dbReference>
<dbReference type="EC" id="2.3.1.191" evidence="7"/>
<dbReference type="PANTHER" id="PTHR43378:SF2">
    <property type="entry name" value="UDP-3-O-ACYLGLUCOSAMINE N-ACYLTRANSFERASE 1, MITOCHONDRIAL-RELATED"/>
    <property type="match status" value="1"/>
</dbReference>
<feature type="active site" description="Proton acceptor" evidence="7">
    <location>
        <position position="245"/>
    </location>
</feature>
<comment type="catalytic activity">
    <reaction evidence="7">
        <text>a UDP-3-O-[(3R)-3-hydroxyacyl]-alpha-D-glucosamine + a (3R)-hydroxyacyl-[ACP] = a UDP-2-N,3-O-bis[(3R)-3-hydroxyacyl]-alpha-D-glucosamine + holo-[ACP] + H(+)</text>
        <dbReference type="Rhea" id="RHEA:53836"/>
        <dbReference type="Rhea" id="RHEA-COMP:9685"/>
        <dbReference type="Rhea" id="RHEA-COMP:9945"/>
        <dbReference type="ChEBI" id="CHEBI:15378"/>
        <dbReference type="ChEBI" id="CHEBI:64479"/>
        <dbReference type="ChEBI" id="CHEBI:78827"/>
        <dbReference type="ChEBI" id="CHEBI:137740"/>
        <dbReference type="ChEBI" id="CHEBI:137748"/>
        <dbReference type="EC" id="2.3.1.191"/>
    </reaction>
</comment>
<keyword evidence="5 7" id="KW-0443">Lipid metabolism</keyword>
<dbReference type="InterPro" id="IPR020573">
    <property type="entry name" value="UDP_GlcNAc_AcTrfase_non-rep"/>
</dbReference>
<evidence type="ECO:0000313" key="9">
    <source>
        <dbReference type="EMBL" id="QYM78349.1"/>
    </source>
</evidence>
<comment type="similarity">
    <text evidence="7">Belongs to the transferase hexapeptide repeat family. LpxD subfamily.</text>
</comment>
<dbReference type="InterPro" id="IPR001451">
    <property type="entry name" value="Hexapep"/>
</dbReference>
<comment type="pathway">
    <text evidence="7">Bacterial outer membrane biogenesis; LPS lipid A biosynthesis.</text>
</comment>
<dbReference type="PANTHER" id="PTHR43378">
    <property type="entry name" value="UDP-3-O-ACYLGLUCOSAMINE N-ACYLTRANSFERASE"/>
    <property type="match status" value="1"/>
</dbReference>
<evidence type="ECO:0000256" key="1">
    <source>
        <dbReference type="ARBA" id="ARBA00022516"/>
    </source>
</evidence>
<dbReference type="InterPro" id="IPR007691">
    <property type="entry name" value="LpxD"/>
</dbReference>
<evidence type="ECO:0000256" key="6">
    <source>
        <dbReference type="ARBA" id="ARBA00023315"/>
    </source>
</evidence>
<sequence length="357" mass="36861">MLVSFSPEEIMAIVKPSATRGATTATIRGIASLKSARSGDLSFLGSAKYKADAAASQASILLVPADYAGDPKGEQSLLLVENPSLALSRICARIEQLLWPKPPSGVHPSAFVAETAQVDETATIGPLCVVEADAKIGAGTQVQSGVHIGRGAKIGAQCWLMPGVVVTAECQIGDRVRLQPGVVIGSDGFGYEFVQGRHEKVPQIGNVVLGDDVEIGANSTIDRARIGSTIVGEGTKVDNLVQVAHGVIIGKHCILCAQVGISGSTTIEDYVVLGGQAGVGGHITLGKGTKVGGQTGLSTDTAPGSFVNGTPARPYVLERRLEVLHARLPELFKRMDAVEVGLKKSSSSSPVGQDAAQ</sequence>
<dbReference type="AlphaFoldDB" id="A0A8F9TV51"/>
<accession>A0A8F9TV51</accession>
<evidence type="ECO:0000256" key="2">
    <source>
        <dbReference type="ARBA" id="ARBA00022556"/>
    </source>
</evidence>
<dbReference type="RefSeq" id="WP_220161453.1">
    <property type="nucleotide sequence ID" value="NZ_CP080507.1"/>
</dbReference>
<dbReference type="KEGG" id="ole:K0B96_13725"/>
<evidence type="ECO:0000256" key="7">
    <source>
        <dbReference type="HAMAP-Rule" id="MF_00523"/>
    </source>
</evidence>
<dbReference type="CDD" id="cd03352">
    <property type="entry name" value="LbH_LpxD"/>
    <property type="match status" value="1"/>
</dbReference>
<organism evidence="9 10">
    <name type="scientific">Horticoccus luteus</name>
    <dbReference type="NCBI Taxonomy" id="2862869"/>
    <lineage>
        <taxon>Bacteria</taxon>
        <taxon>Pseudomonadati</taxon>
        <taxon>Verrucomicrobiota</taxon>
        <taxon>Opitutia</taxon>
        <taxon>Opitutales</taxon>
        <taxon>Opitutaceae</taxon>
        <taxon>Horticoccus</taxon>
    </lineage>
</organism>
<keyword evidence="6 7" id="KW-0012">Acyltransferase</keyword>
<evidence type="ECO:0000256" key="3">
    <source>
        <dbReference type="ARBA" id="ARBA00022679"/>
    </source>
</evidence>
<dbReference type="GO" id="GO:0016410">
    <property type="term" value="F:N-acyltransferase activity"/>
    <property type="evidence" value="ECO:0007669"/>
    <property type="project" value="InterPro"/>
</dbReference>
<dbReference type="Gene3D" id="2.160.10.10">
    <property type="entry name" value="Hexapeptide repeat proteins"/>
    <property type="match status" value="1"/>
</dbReference>
<dbReference type="GO" id="GO:0103118">
    <property type="term" value="F:UDP-3-O-[(3R)-3-hydroxyacyl]-glucosamine N-acyltransferase activity"/>
    <property type="evidence" value="ECO:0007669"/>
    <property type="project" value="UniProtKB-EC"/>
</dbReference>
<keyword evidence="1 7" id="KW-0444">Lipid biosynthesis</keyword>
<evidence type="ECO:0000259" key="8">
    <source>
        <dbReference type="Pfam" id="PF04613"/>
    </source>
</evidence>
<name>A0A8F9TV51_9BACT</name>
<dbReference type="InterPro" id="IPR011004">
    <property type="entry name" value="Trimer_LpxA-like_sf"/>
</dbReference>
<dbReference type="SUPFAM" id="SSF51161">
    <property type="entry name" value="Trimeric LpxA-like enzymes"/>
    <property type="match status" value="1"/>
</dbReference>
<evidence type="ECO:0000313" key="10">
    <source>
        <dbReference type="Proteomes" id="UP000825051"/>
    </source>
</evidence>
<comment type="function">
    <text evidence="7">Catalyzes the N-acylation of UDP-3-O-acylglucosamine using 3-hydroxyacyl-ACP as the acyl donor. Is involved in the biosynthesis of lipid A, a phosphorylated glycolipid that anchors the lipopolysaccharide to the outer membrane of the cell.</text>
</comment>
<evidence type="ECO:0000256" key="5">
    <source>
        <dbReference type="ARBA" id="ARBA00023098"/>
    </source>
</evidence>
<dbReference type="EMBL" id="CP080507">
    <property type="protein sequence ID" value="QYM78349.1"/>
    <property type="molecule type" value="Genomic_DNA"/>
</dbReference>
<protein>
    <recommendedName>
        <fullName evidence="7">UDP-3-O-acylglucosamine N-acyltransferase</fullName>
        <ecNumber evidence="7">2.3.1.191</ecNumber>
    </recommendedName>
</protein>
<feature type="domain" description="UDP-3-O-[3-hydroxymyristoyl] glucosamine N-acyltransferase non-repeat region" evidence="8">
    <location>
        <begin position="26"/>
        <end position="91"/>
    </location>
</feature>